<accession>A0ABU8W3V2</accession>
<dbReference type="Gene3D" id="3.30.70.1230">
    <property type="entry name" value="Nucleotide cyclase"/>
    <property type="match status" value="1"/>
</dbReference>
<dbReference type="Proteomes" id="UP001363010">
    <property type="component" value="Unassembled WGS sequence"/>
</dbReference>
<dbReference type="Pfam" id="PF00211">
    <property type="entry name" value="Guanylate_cyc"/>
    <property type="match status" value="1"/>
</dbReference>
<dbReference type="Gene3D" id="3.40.50.10070">
    <property type="entry name" value="TolB, N-terminal domain"/>
    <property type="match status" value="1"/>
</dbReference>
<dbReference type="InterPro" id="IPR029787">
    <property type="entry name" value="Nucleotide_cyclase"/>
</dbReference>
<feature type="domain" description="Guanylate cyclase" evidence="1">
    <location>
        <begin position="20"/>
        <end position="135"/>
    </location>
</feature>
<dbReference type="Gene3D" id="1.25.40.10">
    <property type="entry name" value="Tetratricopeptide repeat domain"/>
    <property type="match status" value="1"/>
</dbReference>
<dbReference type="CDD" id="cd07302">
    <property type="entry name" value="CHD"/>
    <property type="match status" value="1"/>
</dbReference>
<dbReference type="EMBL" id="JBBKZV010000016">
    <property type="protein sequence ID" value="MEJ8824724.1"/>
    <property type="molecule type" value="Genomic_DNA"/>
</dbReference>
<name>A0ABU8W3V2_9BURK</name>
<proteinExistence type="predicted"/>
<dbReference type="InterPro" id="IPR050697">
    <property type="entry name" value="Adenylyl/Guanylyl_Cyclase_3/4"/>
</dbReference>
<keyword evidence="3" id="KW-1185">Reference proteome</keyword>
<comment type="caution">
    <text evidence="2">The sequence shown here is derived from an EMBL/GenBank/DDBJ whole genome shotgun (WGS) entry which is preliminary data.</text>
</comment>
<gene>
    <name evidence="2" type="ORF">WKW80_22240</name>
</gene>
<evidence type="ECO:0000313" key="2">
    <source>
        <dbReference type="EMBL" id="MEJ8824724.1"/>
    </source>
</evidence>
<dbReference type="RefSeq" id="WP_340365750.1">
    <property type="nucleotide sequence ID" value="NZ_JBBKZV010000016.1"/>
</dbReference>
<dbReference type="PANTHER" id="PTHR43081">
    <property type="entry name" value="ADENYLATE CYCLASE, TERMINAL-DIFFERENTIATION SPECIFIC-RELATED"/>
    <property type="match status" value="1"/>
</dbReference>
<dbReference type="SUPFAM" id="SSF55073">
    <property type="entry name" value="Nucleotide cyclase"/>
    <property type="match status" value="1"/>
</dbReference>
<dbReference type="SUPFAM" id="SSF48452">
    <property type="entry name" value="TPR-like"/>
    <property type="match status" value="1"/>
</dbReference>
<evidence type="ECO:0000259" key="1">
    <source>
        <dbReference type="PROSITE" id="PS50125"/>
    </source>
</evidence>
<sequence>MLKPIEEISPFPELVRVRRAIVVLDVVESVRLTLQHEDDFIGRWRRFVVEVRDNIIPQHRGRMVKSLGDGMLMEFDTVLGAVNASLEAQQRIRVYNIGREPSAEIHLRIGVHDADVVMDDVDVYGAGVNLAARLATLAGADEVVISPEAHDALVPGFDADIEDLGDCYLKHFTEPQRAYRAGALGRHSASWSGSTAGSGDAVTIAIVPFVAKGDAVEGDAAFFGDALVDDVISKLSRSSQINVISRLSTAAFRTRVLDLDAIANALSCQYVVHGTCAISGDKVRVRALLVDCQSKMVLWADAIDGSVADTLAGGSVVVDRLTNEICKGLVHAEVHRCVTNPLPTLKSYTILMGAVAMMHRLSSRDFERSREMLVYLCERHPRATAPRAWLGKWHVMRFAQGLSPERTLDAQLARGVIAQALDLEPEHSLALAIDGLVCAYIKKDLVTAAQRYSAAIQANPNESLAWLFQSALHAYDEQGEQAVACAMRAQRLSPLDPLKYYYDNFTSTAMLSAGDFKGAIAFGKRSLRANCAHGATLRILAIAQVLDGQVDEARKTVSELLSVEPGFTASKFLDRYPGGAATQTNRYVDALRTAGLPA</sequence>
<organism evidence="2 3">
    <name type="scientific">Variovorax humicola</name>
    <dbReference type="NCBI Taxonomy" id="1769758"/>
    <lineage>
        <taxon>Bacteria</taxon>
        <taxon>Pseudomonadati</taxon>
        <taxon>Pseudomonadota</taxon>
        <taxon>Betaproteobacteria</taxon>
        <taxon>Burkholderiales</taxon>
        <taxon>Comamonadaceae</taxon>
        <taxon>Variovorax</taxon>
    </lineage>
</organism>
<dbReference type="PANTHER" id="PTHR43081:SF19">
    <property type="entry name" value="PH-SENSITIVE ADENYLATE CYCLASE RV1264"/>
    <property type="match status" value="1"/>
</dbReference>
<evidence type="ECO:0000313" key="3">
    <source>
        <dbReference type="Proteomes" id="UP001363010"/>
    </source>
</evidence>
<dbReference type="PROSITE" id="PS50125">
    <property type="entry name" value="GUANYLATE_CYCLASE_2"/>
    <property type="match status" value="1"/>
</dbReference>
<dbReference type="InterPro" id="IPR011990">
    <property type="entry name" value="TPR-like_helical_dom_sf"/>
</dbReference>
<protein>
    <submittedName>
        <fullName evidence="2">Adenylate/guanylate cyclase domain-containing protein</fullName>
    </submittedName>
</protein>
<dbReference type="InterPro" id="IPR001054">
    <property type="entry name" value="A/G_cyclase"/>
</dbReference>
<reference evidence="2 3" key="1">
    <citation type="submission" date="2024-03" db="EMBL/GenBank/DDBJ databases">
        <title>Novel species of the genus Variovorax.</title>
        <authorList>
            <person name="Liu Q."/>
            <person name="Xin Y.-H."/>
        </authorList>
    </citation>
    <scope>NUCLEOTIDE SEQUENCE [LARGE SCALE GENOMIC DNA]</scope>
    <source>
        <strain evidence="2 3">KACC 18501</strain>
    </source>
</reference>